<feature type="compositionally biased region" description="Low complexity" evidence="1">
    <location>
        <begin position="1"/>
        <end position="15"/>
    </location>
</feature>
<proteinExistence type="predicted"/>
<feature type="region of interest" description="Disordered" evidence="1">
    <location>
        <begin position="1"/>
        <end position="20"/>
    </location>
</feature>
<name>A0A4Z1JWB6_9HELO</name>
<evidence type="ECO:0000313" key="2">
    <source>
        <dbReference type="EMBL" id="TGO77484.1"/>
    </source>
</evidence>
<dbReference type="EMBL" id="PQXM01000105">
    <property type="protein sequence ID" value="TGO77484.1"/>
    <property type="molecule type" value="Genomic_DNA"/>
</dbReference>
<keyword evidence="3" id="KW-1185">Reference proteome</keyword>
<evidence type="ECO:0000256" key="1">
    <source>
        <dbReference type="SAM" id="MobiDB-lite"/>
    </source>
</evidence>
<evidence type="ECO:0000313" key="3">
    <source>
        <dbReference type="Proteomes" id="UP000297229"/>
    </source>
</evidence>
<sequence length="131" mass="14898">MPQSQAQAQSKPSAQLKPTKKIIPDVTASRGEIGQAMVKDLDWIVRRFDESLYLRTVDKRDGRLELQNSSAINIMREDVERFATEATGKNEKYRLEVHGGVKGNNYTFTWKDPSKKKKSSKRSQDSGQIAR</sequence>
<gene>
    <name evidence="2" type="ORF">BELL_0106g00190</name>
</gene>
<protein>
    <submittedName>
        <fullName evidence="2">Uncharacterized protein</fullName>
    </submittedName>
</protein>
<dbReference type="Proteomes" id="UP000297229">
    <property type="component" value="Unassembled WGS sequence"/>
</dbReference>
<comment type="caution">
    <text evidence="2">The sequence shown here is derived from an EMBL/GenBank/DDBJ whole genome shotgun (WGS) entry which is preliminary data.</text>
</comment>
<feature type="region of interest" description="Disordered" evidence="1">
    <location>
        <begin position="105"/>
        <end position="131"/>
    </location>
</feature>
<dbReference type="AlphaFoldDB" id="A0A4Z1JWB6"/>
<reference evidence="2 3" key="1">
    <citation type="submission" date="2017-12" db="EMBL/GenBank/DDBJ databases">
        <title>Comparative genomics of Botrytis spp.</title>
        <authorList>
            <person name="Valero-Jimenez C.A."/>
            <person name="Tapia P."/>
            <person name="Veloso J."/>
            <person name="Silva-Moreno E."/>
            <person name="Staats M."/>
            <person name="Valdes J.H."/>
            <person name="Van Kan J.A.L."/>
        </authorList>
    </citation>
    <scope>NUCLEOTIDE SEQUENCE [LARGE SCALE GENOMIC DNA]</scope>
    <source>
        <strain evidence="2 3">Be9601</strain>
    </source>
</reference>
<accession>A0A4Z1JWB6</accession>
<organism evidence="2 3">
    <name type="scientific">Botrytis elliptica</name>
    <dbReference type="NCBI Taxonomy" id="278938"/>
    <lineage>
        <taxon>Eukaryota</taxon>
        <taxon>Fungi</taxon>
        <taxon>Dikarya</taxon>
        <taxon>Ascomycota</taxon>
        <taxon>Pezizomycotina</taxon>
        <taxon>Leotiomycetes</taxon>
        <taxon>Helotiales</taxon>
        <taxon>Sclerotiniaceae</taxon>
        <taxon>Botrytis</taxon>
    </lineage>
</organism>